<comment type="caution">
    <text evidence="2">The sequence shown here is derived from an EMBL/GenBank/DDBJ whole genome shotgun (WGS) entry which is preliminary data.</text>
</comment>
<gene>
    <name evidence="2" type="ORF">Pyn_13717</name>
</gene>
<dbReference type="EMBL" id="PJQY01003627">
    <property type="protein sequence ID" value="PQM35791.1"/>
    <property type="molecule type" value="Genomic_DNA"/>
</dbReference>
<feature type="compositionally biased region" description="Low complexity" evidence="1">
    <location>
        <begin position="44"/>
        <end position="66"/>
    </location>
</feature>
<proteinExistence type="predicted"/>
<dbReference type="AlphaFoldDB" id="A0A314UEM0"/>
<dbReference type="Proteomes" id="UP000250321">
    <property type="component" value="Unassembled WGS sequence"/>
</dbReference>
<sequence length="86" mass="9082">MEHILPDNLFASPKKSAADQINAFSTTTSAEANTESTRVTTISSYNNNNNLLPTTSTSSNASATSPKSVLSKCPGFLLGMEPLECN</sequence>
<name>A0A314UEM0_PRUYE</name>
<evidence type="ECO:0000313" key="2">
    <source>
        <dbReference type="EMBL" id="PQM35791.1"/>
    </source>
</evidence>
<reference evidence="2 3" key="1">
    <citation type="submission" date="2018-02" db="EMBL/GenBank/DDBJ databases">
        <title>Draft genome of wild Prunus yedoensis var. nudiflora.</title>
        <authorList>
            <person name="Baek S."/>
            <person name="Kim J.-H."/>
            <person name="Choi K."/>
            <person name="Kim G.-B."/>
            <person name="Cho A."/>
            <person name="Jang H."/>
            <person name="Shin C.-H."/>
            <person name="Yu H.-J."/>
            <person name="Mun J.-H."/>
        </authorList>
    </citation>
    <scope>NUCLEOTIDE SEQUENCE [LARGE SCALE GENOMIC DNA]</scope>
    <source>
        <strain evidence="3">cv. Jeju island</strain>
        <tissue evidence="2">Leaf</tissue>
    </source>
</reference>
<evidence type="ECO:0000256" key="1">
    <source>
        <dbReference type="SAM" id="MobiDB-lite"/>
    </source>
</evidence>
<protein>
    <submittedName>
        <fullName evidence="2">Zinc finger CCCH domain-containing protein 22 isoform X2</fullName>
    </submittedName>
</protein>
<keyword evidence="3" id="KW-1185">Reference proteome</keyword>
<organism evidence="2 3">
    <name type="scientific">Prunus yedoensis var. nudiflora</name>
    <dbReference type="NCBI Taxonomy" id="2094558"/>
    <lineage>
        <taxon>Eukaryota</taxon>
        <taxon>Viridiplantae</taxon>
        <taxon>Streptophyta</taxon>
        <taxon>Embryophyta</taxon>
        <taxon>Tracheophyta</taxon>
        <taxon>Spermatophyta</taxon>
        <taxon>Magnoliopsida</taxon>
        <taxon>eudicotyledons</taxon>
        <taxon>Gunneridae</taxon>
        <taxon>Pentapetalae</taxon>
        <taxon>rosids</taxon>
        <taxon>fabids</taxon>
        <taxon>Rosales</taxon>
        <taxon>Rosaceae</taxon>
        <taxon>Amygdaloideae</taxon>
        <taxon>Amygdaleae</taxon>
        <taxon>Prunus</taxon>
    </lineage>
</organism>
<feature type="region of interest" description="Disordered" evidence="1">
    <location>
        <begin position="44"/>
        <end position="67"/>
    </location>
</feature>
<accession>A0A314UEM0</accession>
<evidence type="ECO:0000313" key="3">
    <source>
        <dbReference type="Proteomes" id="UP000250321"/>
    </source>
</evidence>